<dbReference type="SUPFAM" id="SSF53474">
    <property type="entry name" value="alpha/beta-Hydrolases"/>
    <property type="match status" value="1"/>
</dbReference>
<name>A0A0C9TJS6_SPHS4</name>
<accession>A0A0C9TJS6</accession>
<gene>
    <name evidence="3" type="ORF">M422DRAFT_214788</name>
</gene>
<feature type="domain" description="Peptidase S9 prolyl oligopeptidase catalytic" evidence="2">
    <location>
        <begin position="436"/>
        <end position="561"/>
    </location>
</feature>
<dbReference type="GO" id="GO:0006508">
    <property type="term" value="P:proteolysis"/>
    <property type="evidence" value="ECO:0007669"/>
    <property type="project" value="InterPro"/>
</dbReference>
<dbReference type="GO" id="GO:0008236">
    <property type="term" value="F:serine-type peptidase activity"/>
    <property type="evidence" value="ECO:0007669"/>
    <property type="project" value="InterPro"/>
</dbReference>
<dbReference type="InterPro" id="IPR029058">
    <property type="entry name" value="AB_hydrolase_fold"/>
</dbReference>
<dbReference type="PANTHER" id="PTHR43037">
    <property type="entry name" value="UNNAMED PRODUCT-RELATED"/>
    <property type="match status" value="1"/>
</dbReference>
<dbReference type="Gene3D" id="3.40.50.1820">
    <property type="entry name" value="alpha/beta hydrolase"/>
    <property type="match status" value="1"/>
</dbReference>
<dbReference type="HOGENOM" id="CLU_014627_0_0_1"/>
<dbReference type="InterPro" id="IPR050955">
    <property type="entry name" value="Plant_Biomass_Hydrol_Est"/>
</dbReference>
<organism evidence="3 4">
    <name type="scientific">Sphaerobolus stellatus (strain SS14)</name>
    <dbReference type="NCBI Taxonomy" id="990650"/>
    <lineage>
        <taxon>Eukaryota</taxon>
        <taxon>Fungi</taxon>
        <taxon>Dikarya</taxon>
        <taxon>Basidiomycota</taxon>
        <taxon>Agaricomycotina</taxon>
        <taxon>Agaricomycetes</taxon>
        <taxon>Phallomycetidae</taxon>
        <taxon>Geastrales</taxon>
        <taxon>Sphaerobolaceae</taxon>
        <taxon>Sphaerobolus</taxon>
    </lineage>
</organism>
<dbReference type="OrthoDB" id="449091at2759"/>
<dbReference type="EMBL" id="KN837273">
    <property type="protein sequence ID" value="KIJ29883.1"/>
    <property type="molecule type" value="Genomic_DNA"/>
</dbReference>
<proteinExistence type="predicted"/>
<dbReference type="Pfam" id="PF00326">
    <property type="entry name" value="Peptidase_S9"/>
    <property type="match status" value="1"/>
</dbReference>
<dbReference type="InterPro" id="IPR001375">
    <property type="entry name" value="Peptidase_S9_cat"/>
</dbReference>
<evidence type="ECO:0000256" key="1">
    <source>
        <dbReference type="ARBA" id="ARBA00022729"/>
    </source>
</evidence>
<dbReference type="AlphaFoldDB" id="A0A0C9TJS6"/>
<reference evidence="3 4" key="1">
    <citation type="submission" date="2014-06" db="EMBL/GenBank/DDBJ databases">
        <title>Evolutionary Origins and Diversification of the Mycorrhizal Mutualists.</title>
        <authorList>
            <consortium name="DOE Joint Genome Institute"/>
            <consortium name="Mycorrhizal Genomics Consortium"/>
            <person name="Kohler A."/>
            <person name="Kuo A."/>
            <person name="Nagy L.G."/>
            <person name="Floudas D."/>
            <person name="Copeland A."/>
            <person name="Barry K.W."/>
            <person name="Cichocki N."/>
            <person name="Veneault-Fourrey C."/>
            <person name="LaButti K."/>
            <person name="Lindquist E.A."/>
            <person name="Lipzen A."/>
            <person name="Lundell T."/>
            <person name="Morin E."/>
            <person name="Murat C."/>
            <person name="Riley R."/>
            <person name="Ohm R."/>
            <person name="Sun H."/>
            <person name="Tunlid A."/>
            <person name="Henrissat B."/>
            <person name="Grigoriev I.V."/>
            <person name="Hibbett D.S."/>
            <person name="Martin F."/>
        </authorList>
    </citation>
    <scope>NUCLEOTIDE SEQUENCE [LARGE SCALE GENOMIC DNA]</scope>
    <source>
        <strain evidence="3 4">SS14</strain>
    </source>
</reference>
<keyword evidence="4" id="KW-1185">Reference proteome</keyword>
<evidence type="ECO:0000259" key="2">
    <source>
        <dbReference type="Pfam" id="PF00326"/>
    </source>
</evidence>
<evidence type="ECO:0000313" key="4">
    <source>
        <dbReference type="Proteomes" id="UP000054279"/>
    </source>
</evidence>
<keyword evidence="1" id="KW-0732">Signal</keyword>
<dbReference type="PANTHER" id="PTHR43037:SF4">
    <property type="entry name" value="PEPTIDASE S9 PROLYL OLIGOPEPTIDASE CATALYTIC DOMAIN-CONTAINING PROTEIN"/>
    <property type="match status" value="1"/>
</dbReference>
<protein>
    <recommendedName>
        <fullName evidence="2">Peptidase S9 prolyl oligopeptidase catalytic domain-containing protein</fullName>
    </recommendedName>
</protein>
<evidence type="ECO:0000313" key="3">
    <source>
        <dbReference type="EMBL" id="KIJ29883.1"/>
    </source>
</evidence>
<dbReference type="Proteomes" id="UP000054279">
    <property type="component" value="Unassembled WGS sequence"/>
</dbReference>
<sequence>MHDWDIELSTVWNVLGPFPIGAREQHFLSPSYPLDLSASYVHEPSRTWPSALADGGEVGWRFADLSADGRMLISHPHIRWDVLRATEGWAALQHHNVLRGTLKITPPQGASLDSIPWLITSFKQISFFALLPEDADPSHILEWHPGDIYAFKHSPKQLIELSNVSLYNPTTFQIFISGDYEIRLFGDPKAFGRKIPVLDLGINISLEYREQGIISDPNLHVICDFVEGWAFGTVLGLGIHSSGEDWEVTGVQTASASFSLTLLHERERLVASQTRIIPVLLNQKAPYLGKNLAIELAITNRRDLSYSSIKILLQLSHREFWDNTTNAGGITASYLLNGIPTSYIAVPPQLPNGVIPRPAVLALHGAGVDISDSFWPSSLPQQQHSWIICPSGLTSWGLDWHGPSADDAWGSLSAVQSLLEQRAEWSLWSPQREGPVMVIGHSNGGQGTWYIASRYPDRVFAAIPAAAYIKSQQYISLSLSHGSHFIDPALHAVFAAALTPDDNDIFLSNAVDTSILAIHGGADENVPTWHSRELVSLVKTWRPDANISFLEDKDQPHWYPTVFLSEPVQNFFSQHLDTANSLDKLVFSNPFTLTVATPSDSGSFHGFSIRQNTVPGRLSKLNVIPTGDSLTIRTNNVHIFSFNPRNIHHLSVDNTDLVLLNVVEPEIWLQKEEDGWKVSHQPPLIRQFGPMTRLLRSKKPLLVVYPTNDSHSLSIARRIAHALLLYFRVDATIVTDDEAIRISLESVAEKQNLIIIGSRNQVGSKLLQLGSGLVALRPHEFVVNNVTFSEPSLGIAFIHPFSIEPYHNCTVLFLSGTDASGLERVARLFLPIRSGVPLPEFLILSKDTDFMATGGVVGAGFWGRQGEWSDTMAWLTQPLKR</sequence>